<evidence type="ECO:0000313" key="7">
    <source>
        <dbReference type="Proteomes" id="UP001438707"/>
    </source>
</evidence>
<sequence>MLDYSQQRLSDFCQQEVLPWTPRETPPQASALQPKPESGSTAASGEDLWSISSLDSQASFDVLAGFLCLADAPESSTSDQTASCSFLETSRRTAISSARSSLDSDRSSLPEHFQIPSAPVQPGLNAFGQPSPQQCYHGPRSMSTSPQLSLRLNHDDVLSAWHKLSGGRAAFCHQQSSTSCSTPSAPSQDTSSSFVPVVPPESAQSSGQPNLLIAEPIQLLQTGMPQLPEQTSLLSATPNLSGATCSSQNACDQDLGLGSRQARLDRYREKKRTRGFSSKIRYEMRKINAERRPRIKGRFVKRDEMTGTEALEDSLDPLVDFDPMDFCTIDPLDISGGSYLM</sequence>
<name>A0AAW1RL15_9CHLO</name>
<accession>A0AAW1RL15</accession>
<feature type="region of interest" description="Disordered" evidence="4">
    <location>
        <begin position="175"/>
        <end position="208"/>
    </location>
</feature>
<dbReference type="Proteomes" id="UP001438707">
    <property type="component" value="Unassembled WGS sequence"/>
</dbReference>
<reference evidence="6 7" key="1">
    <citation type="journal article" date="2024" name="Nat. Commun.">
        <title>Phylogenomics reveals the evolutionary origins of lichenization in chlorophyte algae.</title>
        <authorList>
            <person name="Puginier C."/>
            <person name="Libourel C."/>
            <person name="Otte J."/>
            <person name="Skaloud P."/>
            <person name="Haon M."/>
            <person name="Grisel S."/>
            <person name="Petersen M."/>
            <person name="Berrin J.G."/>
            <person name="Delaux P.M."/>
            <person name="Dal Grande F."/>
            <person name="Keller J."/>
        </authorList>
    </citation>
    <scope>NUCLEOTIDE SEQUENCE [LARGE SCALE GENOMIC DNA]</scope>
    <source>
        <strain evidence="6 7">SAG 2145</strain>
    </source>
</reference>
<evidence type="ECO:0000313" key="6">
    <source>
        <dbReference type="EMBL" id="KAK9834484.1"/>
    </source>
</evidence>
<gene>
    <name evidence="6" type="ORF">WJX74_002681</name>
</gene>
<feature type="compositionally biased region" description="Low complexity" evidence="4">
    <location>
        <begin position="175"/>
        <end position="196"/>
    </location>
</feature>
<comment type="subcellular location">
    <subcellularLocation>
        <location evidence="1 3">Nucleus</location>
    </subcellularLocation>
</comment>
<feature type="region of interest" description="Disordered" evidence="4">
    <location>
        <begin position="15"/>
        <end position="46"/>
    </location>
</feature>
<dbReference type="InterPro" id="IPR052453">
    <property type="entry name" value="CONSTANS-like_ZF"/>
</dbReference>
<dbReference type="PROSITE" id="PS51017">
    <property type="entry name" value="CCT"/>
    <property type="match status" value="1"/>
</dbReference>
<dbReference type="InterPro" id="IPR010402">
    <property type="entry name" value="CCT_domain"/>
</dbReference>
<feature type="domain" description="CCT" evidence="5">
    <location>
        <begin position="260"/>
        <end position="302"/>
    </location>
</feature>
<dbReference type="PANTHER" id="PTHR31874:SF1">
    <property type="entry name" value="ZINC FINGER PROTEIN CONSTANS-LIKE 6"/>
    <property type="match status" value="1"/>
</dbReference>
<dbReference type="AlphaFoldDB" id="A0AAW1RL15"/>
<keyword evidence="2 3" id="KW-0539">Nucleus</keyword>
<dbReference type="PANTHER" id="PTHR31874">
    <property type="entry name" value="CCT MOTIF FAMILY PROTEIN, EXPRESSED"/>
    <property type="match status" value="1"/>
</dbReference>
<dbReference type="Pfam" id="PF06203">
    <property type="entry name" value="CCT"/>
    <property type="match status" value="1"/>
</dbReference>
<evidence type="ECO:0000256" key="3">
    <source>
        <dbReference type="PROSITE-ProRule" id="PRU00357"/>
    </source>
</evidence>
<protein>
    <recommendedName>
        <fullName evidence="5">CCT domain-containing protein</fullName>
    </recommendedName>
</protein>
<proteinExistence type="predicted"/>
<evidence type="ECO:0000256" key="4">
    <source>
        <dbReference type="SAM" id="MobiDB-lite"/>
    </source>
</evidence>
<organism evidence="6 7">
    <name type="scientific">Apatococcus lobatus</name>
    <dbReference type="NCBI Taxonomy" id="904363"/>
    <lineage>
        <taxon>Eukaryota</taxon>
        <taxon>Viridiplantae</taxon>
        <taxon>Chlorophyta</taxon>
        <taxon>core chlorophytes</taxon>
        <taxon>Trebouxiophyceae</taxon>
        <taxon>Chlorellales</taxon>
        <taxon>Chlorellaceae</taxon>
        <taxon>Apatococcus</taxon>
    </lineage>
</organism>
<dbReference type="GO" id="GO:0006355">
    <property type="term" value="P:regulation of DNA-templated transcription"/>
    <property type="evidence" value="ECO:0007669"/>
    <property type="project" value="TreeGrafter"/>
</dbReference>
<evidence type="ECO:0000259" key="5">
    <source>
        <dbReference type="PROSITE" id="PS51017"/>
    </source>
</evidence>
<evidence type="ECO:0000256" key="1">
    <source>
        <dbReference type="ARBA" id="ARBA00004123"/>
    </source>
</evidence>
<dbReference type="GO" id="GO:0005634">
    <property type="term" value="C:nucleus"/>
    <property type="evidence" value="ECO:0007669"/>
    <property type="project" value="UniProtKB-SubCell"/>
</dbReference>
<keyword evidence="7" id="KW-1185">Reference proteome</keyword>
<dbReference type="EMBL" id="JALJOS010000009">
    <property type="protein sequence ID" value="KAK9834484.1"/>
    <property type="molecule type" value="Genomic_DNA"/>
</dbReference>
<evidence type="ECO:0000256" key="2">
    <source>
        <dbReference type="ARBA" id="ARBA00023242"/>
    </source>
</evidence>
<comment type="caution">
    <text evidence="6">The sequence shown here is derived from an EMBL/GenBank/DDBJ whole genome shotgun (WGS) entry which is preliminary data.</text>
</comment>